<organism evidence="1 2">
    <name type="scientific">Listeria grayi FSL F6-1183</name>
    <dbReference type="NCBI Taxonomy" id="1265827"/>
    <lineage>
        <taxon>Bacteria</taxon>
        <taxon>Bacillati</taxon>
        <taxon>Bacillota</taxon>
        <taxon>Bacilli</taxon>
        <taxon>Bacillales</taxon>
        <taxon>Listeriaceae</taxon>
        <taxon>Listeria</taxon>
    </lineage>
</organism>
<reference evidence="1 2" key="1">
    <citation type="submission" date="2012-12" db="EMBL/GenBank/DDBJ databases">
        <title>Novel taxa of Listeriaceae from agricultural environments in the United States.</title>
        <authorList>
            <person name="den Bakker H.C."/>
            <person name="Allred A."/>
            <person name="Warchocki S."/>
            <person name="Wright E.M."/>
            <person name="Burrell A."/>
            <person name="Nightingale K.K."/>
            <person name="Kephart D."/>
            <person name="Wiedmann M."/>
        </authorList>
    </citation>
    <scope>NUCLEOTIDE SEQUENCE [LARGE SCALE GENOMIC DNA]</scope>
    <source>
        <strain evidence="1 2">FSL F6-1183</strain>
    </source>
</reference>
<dbReference type="EMBL" id="AODG01000004">
    <property type="protein sequence ID" value="EUJ29889.1"/>
    <property type="molecule type" value="Genomic_DNA"/>
</dbReference>
<sequence>MKKIVIGVLVVIVLIIAVVEGKYYINMYYQKTQAKKPIEAAIKTSKIPQKDIYVMKENEYGSESIGDSVKKEITTKKDYQNWKQFVRKEKKILRWKFMASEEGLG</sequence>
<comment type="caution">
    <text evidence="1">The sequence shown here is derived from an EMBL/GenBank/DDBJ whole genome shotgun (WGS) entry which is preliminary data.</text>
</comment>
<evidence type="ECO:0000313" key="1">
    <source>
        <dbReference type="EMBL" id="EUJ29889.1"/>
    </source>
</evidence>
<dbReference type="AlphaFoldDB" id="A0A829RAS1"/>
<dbReference type="RefSeq" id="WP_234404332.1">
    <property type="nucleotide sequence ID" value="NZ_AODG01000004.1"/>
</dbReference>
<protein>
    <submittedName>
        <fullName evidence="1">Uncharacterized protein</fullName>
    </submittedName>
</protein>
<proteinExistence type="predicted"/>
<evidence type="ECO:0000313" key="2">
    <source>
        <dbReference type="Proteomes" id="UP000019251"/>
    </source>
</evidence>
<dbReference type="Proteomes" id="UP000019251">
    <property type="component" value="Unassembled WGS sequence"/>
</dbReference>
<accession>A0A829RAS1</accession>
<gene>
    <name evidence="1" type="ORF">LMUR_02272</name>
</gene>
<name>A0A829RAS1_LISGR</name>